<dbReference type="PIRSF" id="PIRSF016502">
    <property type="entry name" value="Urea_transporter"/>
    <property type="match status" value="1"/>
</dbReference>
<feature type="transmembrane region" description="Helical" evidence="8">
    <location>
        <begin position="106"/>
        <end position="127"/>
    </location>
</feature>
<proteinExistence type="inferred from homology"/>
<feature type="transmembrane region" description="Helical" evidence="8">
    <location>
        <begin position="266"/>
        <end position="289"/>
    </location>
</feature>
<reference evidence="9 10" key="1">
    <citation type="submission" date="2018-10" db="EMBL/GenBank/DDBJ databases">
        <title>Cohnella sp. M2MS4P-1, whole genome shotgun sequence.</title>
        <authorList>
            <person name="Tuo L."/>
        </authorList>
    </citation>
    <scope>NUCLEOTIDE SEQUENCE [LARGE SCALE GENOMIC DNA]</scope>
    <source>
        <strain evidence="9 10">M2MS4P-1</strain>
    </source>
</reference>
<dbReference type="AlphaFoldDB" id="A0A494XLG5"/>
<comment type="subcellular location">
    <subcellularLocation>
        <location evidence="1">Cell membrane</location>
        <topology evidence="1">Multi-pass membrane protein</topology>
    </subcellularLocation>
</comment>
<evidence type="ECO:0000256" key="2">
    <source>
        <dbReference type="ARBA" id="ARBA00005914"/>
    </source>
</evidence>
<dbReference type="GO" id="GO:0015204">
    <property type="term" value="F:urea transmembrane transporter activity"/>
    <property type="evidence" value="ECO:0007669"/>
    <property type="project" value="InterPro"/>
</dbReference>
<keyword evidence="3" id="KW-1003">Cell membrane</keyword>
<evidence type="ECO:0000313" key="9">
    <source>
        <dbReference type="EMBL" id="RKP51530.1"/>
    </source>
</evidence>
<feature type="transmembrane region" description="Helical" evidence="8">
    <location>
        <begin position="170"/>
        <end position="189"/>
    </location>
</feature>
<feature type="site" description="Important for channel permeability" evidence="7">
    <location>
        <position position="297"/>
    </location>
</feature>
<keyword evidence="10" id="KW-1185">Reference proteome</keyword>
<dbReference type="OrthoDB" id="279428at2"/>
<dbReference type="PANTHER" id="PTHR10464:SF4">
    <property type="entry name" value="UREA TRANSPORTER"/>
    <property type="match status" value="1"/>
</dbReference>
<feature type="transmembrane region" description="Helical" evidence="8">
    <location>
        <begin position="83"/>
        <end position="100"/>
    </location>
</feature>
<comment type="caution">
    <text evidence="9">The sequence shown here is derived from an EMBL/GenBank/DDBJ whole genome shotgun (WGS) entry which is preliminary data.</text>
</comment>
<feature type="transmembrane region" description="Helical" evidence="8">
    <location>
        <begin position="42"/>
        <end position="71"/>
    </location>
</feature>
<keyword evidence="4 8" id="KW-0812">Transmembrane</keyword>
<evidence type="ECO:0000256" key="5">
    <source>
        <dbReference type="ARBA" id="ARBA00022989"/>
    </source>
</evidence>
<evidence type="ECO:0000256" key="6">
    <source>
        <dbReference type="ARBA" id="ARBA00023136"/>
    </source>
</evidence>
<dbReference type="Gene3D" id="1.10.3430.10">
    <property type="entry name" value="Ammonium transporter AmtB like domains"/>
    <property type="match status" value="1"/>
</dbReference>
<evidence type="ECO:0000313" key="10">
    <source>
        <dbReference type="Proteomes" id="UP000282076"/>
    </source>
</evidence>
<feature type="transmembrane region" description="Helical" evidence="8">
    <location>
        <begin position="201"/>
        <end position="230"/>
    </location>
</feature>
<dbReference type="PANTHER" id="PTHR10464">
    <property type="entry name" value="UREA TRANSPORTER"/>
    <property type="match status" value="1"/>
</dbReference>
<sequence>MERGSLILLRTHKTQTVAHSFLAASLKGISQVILIENSISGLIILAAITIGNLSLGIITLLSAMIGTWIGIAGGKDRTAAYRGLFGYNSVLTGLALSLFLSGNFRWVIALAGAAITALVTAAAMHMMRNIDLPVLTLPYILFTWFLLLSTFFLERVVLSPELVPQDLTHWRFISGGAVDWFGGMVNGIGQVYFQHRLPVSILILIAVFWAGWKLGLCAILGTITALITAYGLGAEEEMLNPGLYGFNAVLTNMAVAVVFRTAKGIAWFMAIIAAMVTVPITAGLGVWLAPYGMPILTMPFVLVTWMFIAARKTLSKI</sequence>
<evidence type="ECO:0000256" key="3">
    <source>
        <dbReference type="ARBA" id="ARBA00022475"/>
    </source>
</evidence>
<keyword evidence="6 8" id="KW-0472">Membrane</keyword>
<evidence type="ECO:0000256" key="1">
    <source>
        <dbReference type="ARBA" id="ARBA00004651"/>
    </source>
</evidence>
<feature type="transmembrane region" description="Helical" evidence="8">
    <location>
        <begin position="295"/>
        <end position="314"/>
    </location>
</feature>
<feature type="transmembrane region" description="Helical" evidence="8">
    <location>
        <begin position="242"/>
        <end position="259"/>
    </location>
</feature>
<name>A0A494XLG5_9BACL</name>
<accession>A0A494XLG5</accession>
<dbReference type="RefSeq" id="WP_120978229.1">
    <property type="nucleotide sequence ID" value="NZ_RBZM01000007.1"/>
</dbReference>
<protein>
    <submittedName>
        <fullName evidence="9">Urea transporter</fullName>
    </submittedName>
</protein>
<evidence type="ECO:0000256" key="8">
    <source>
        <dbReference type="SAM" id="Phobius"/>
    </source>
</evidence>
<comment type="similarity">
    <text evidence="2">Belongs to the urea transporter family.</text>
</comment>
<keyword evidence="5 8" id="KW-1133">Transmembrane helix</keyword>
<evidence type="ECO:0000256" key="4">
    <source>
        <dbReference type="ARBA" id="ARBA00022692"/>
    </source>
</evidence>
<gene>
    <name evidence="9" type="ORF">D7Z26_17230</name>
</gene>
<dbReference type="InterPro" id="IPR029020">
    <property type="entry name" value="Ammonium/urea_transptr"/>
</dbReference>
<organism evidence="9 10">
    <name type="scientific">Cohnella endophytica</name>
    <dbReference type="NCBI Taxonomy" id="2419778"/>
    <lineage>
        <taxon>Bacteria</taxon>
        <taxon>Bacillati</taxon>
        <taxon>Bacillota</taxon>
        <taxon>Bacilli</taxon>
        <taxon>Bacillales</taxon>
        <taxon>Paenibacillaceae</taxon>
        <taxon>Cohnella</taxon>
    </lineage>
</organism>
<feature type="transmembrane region" description="Helical" evidence="8">
    <location>
        <begin position="139"/>
        <end position="158"/>
    </location>
</feature>
<evidence type="ECO:0000256" key="7">
    <source>
        <dbReference type="PIRSR" id="PIRSR016502-1"/>
    </source>
</evidence>
<dbReference type="Proteomes" id="UP000282076">
    <property type="component" value="Unassembled WGS sequence"/>
</dbReference>
<dbReference type="EMBL" id="RBZM01000007">
    <property type="protein sequence ID" value="RKP51530.1"/>
    <property type="molecule type" value="Genomic_DNA"/>
</dbReference>
<dbReference type="InterPro" id="IPR004937">
    <property type="entry name" value="Urea_transporter"/>
</dbReference>
<dbReference type="GO" id="GO:0005886">
    <property type="term" value="C:plasma membrane"/>
    <property type="evidence" value="ECO:0007669"/>
    <property type="project" value="UniProtKB-SubCell"/>
</dbReference>
<dbReference type="Pfam" id="PF03253">
    <property type="entry name" value="UT"/>
    <property type="match status" value="1"/>
</dbReference>